<feature type="compositionally biased region" description="Low complexity" evidence="1">
    <location>
        <begin position="297"/>
        <end position="314"/>
    </location>
</feature>
<keyword evidence="3" id="KW-1185">Reference proteome</keyword>
<feature type="region of interest" description="Disordered" evidence="1">
    <location>
        <begin position="541"/>
        <end position="690"/>
    </location>
</feature>
<evidence type="ECO:0000313" key="2">
    <source>
        <dbReference type="EMBL" id="KZZ86700.1"/>
    </source>
</evidence>
<dbReference type="VEuPathDB" id="FungiDB:AAP_06319"/>
<feature type="compositionally biased region" description="Basic and acidic residues" evidence="1">
    <location>
        <begin position="1"/>
        <end position="17"/>
    </location>
</feature>
<reference evidence="2 3" key="1">
    <citation type="journal article" date="2016" name="Genome Biol. Evol.">
        <title>Divergent and convergent evolution of fungal pathogenicity.</title>
        <authorList>
            <person name="Shang Y."/>
            <person name="Xiao G."/>
            <person name="Zheng P."/>
            <person name="Cen K."/>
            <person name="Zhan S."/>
            <person name="Wang C."/>
        </authorList>
    </citation>
    <scope>NUCLEOTIDE SEQUENCE [LARGE SCALE GENOMIC DNA]</scope>
    <source>
        <strain evidence="2 3">ARSEF 7405</strain>
    </source>
</reference>
<feature type="compositionally biased region" description="Polar residues" evidence="1">
    <location>
        <begin position="336"/>
        <end position="358"/>
    </location>
</feature>
<name>A0A166MYF8_9EURO</name>
<dbReference type="Proteomes" id="UP000242877">
    <property type="component" value="Unassembled WGS sequence"/>
</dbReference>
<evidence type="ECO:0000313" key="3">
    <source>
        <dbReference type="Proteomes" id="UP000242877"/>
    </source>
</evidence>
<sequence length="696" mass="75322">MAAVVDRGRDQLRDHSSWDLAVPLDPIDPEDLQPFTNNPTPSQDIPYKGTSQAQRSAPILSQRNASPAPRGRNHSAGTGNAPRSRSNTQNGKAMMSGSASREPSTNRLAPGNNRANVRGNSPKRPIGSGKSSVDTSKMTAKQSEDYWIHRDKLAKIESQELQQWGIQLPATKQRKGAGSRAGSRASSRHRQRADEYTDVSDPEADREREYGQRSNANTPDGKMYLSNGSDTAEDDYGRPLQYTTEPEELGHPSDHDNGDHNDVYGDVEDDDRYPNGLSSFNEYNRGISTPTGQDYVSLPLSAPGSGPTSPSGNGARKGSSKIPVPSLSRLPVPATASLNDRPNTSSRVRANTTSSTDALTGRTRSRHNSSNQRVNTAESNTSVSASGGSRGSNSTSTSPEPPKEANGKASRGRNGRPLSTGSVPPKVQQQLKQASANARANRDSNSRSSGGGGASARRPQTKTKRRPSTTRAQPNKDREPMGDPPWLASSFRPDPRLPPEQQILPTHAKKMLQEQWEKEGKTGLLYDKSFAPLAIADDYLNYRPPAHENQEDNGTKDDDRENGDGHSRYDADRNEQRHYTPEPALESPRMLSPPIRTPTGSIHEMDPQFPSPAAKRPSVRRSGSSYRTMPPIQRTHSASPSSRGAGSPLAQPPMPQSALGKTSMAGNVIQQKDAEKVADESGKKKKEAGCGCCIIM</sequence>
<feature type="compositionally biased region" description="Basic and acidic residues" evidence="1">
    <location>
        <begin position="672"/>
        <end position="682"/>
    </location>
</feature>
<organism evidence="2 3">
    <name type="scientific">Ascosphaera apis ARSEF 7405</name>
    <dbReference type="NCBI Taxonomy" id="392613"/>
    <lineage>
        <taxon>Eukaryota</taxon>
        <taxon>Fungi</taxon>
        <taxon>Dikarya</taxon>
        <taxon>Ascomycota</taxon>
        <taxon>Pezizomycotina</taxon>
        <taxon>Eurotiomycetes</taxon>
        <taxon>Eurotiomycetidae</taxon>
        <taxon>Onygenales</taxon>
        <taxon>Ascosphaeraceae</taxon>
        <taxon>Ascosphaera</taxon>
    </lineage>
</organism>
<gene>
    <name evidence="2" type="ORF">AAP_06319</name>
</gene>
<proteinExistence type="predicted"/>
<feature type="compositionally biased region" description="Basic and acidic residues" evidence="1">
    <location>
        <begin position="545"/>
        <end position="580"/>
    </location>
</feature>
<feature type="compositionally biased region" description="Polar residues" evidence="1">
    <location>
        <begin position="368"/>
        <end position="380"/>
    </location>
</feature>
<protein>
    <recommendedName>
        <fullName evidence="4">TeaA receptor TeaR</fullName>
    </recommendedName>
</protein>
<feature type="compositionally biased region" description="Low complexity" evidence="1">
    <location>
        <begin position="381"/>
        <end position="398"/>
    </location>
</feature>
<feature type="region of interest" description="Disordered" evidence="1">
    <location>
        <begin position="167"/>
        <end position="515"/>
    </location>
</feature>
<feature type="compositionally biased region" description="Basic residues" evidence="1">
    <location>
        <begin position="459"/>
        <end position="468"/>
    </location>
</feature>
<feature type="region of interest" description="Disordered" evidence="1">
    <location>
        <begin position="1"/>
        <end position="146"/>
    </location>
</feature>
<dbReference type="EMBL" id="AZGZ01000051">
    <property type="protein sequence ID" value="KZZ86700.1"/>
    <property type="molecule type" value="Genomic_DNA"/>
</dbReference>
<dbReference type="AlphaFoldDB" id="A0A166MYF8"/>
<feature type="compositionally biased region" description="Polar residues" evidence="1">
    <location>
        <begin position="417"/>
        <end position="433"/>
    </location>
</feature>
<feature type="compositionally biased region" description="Polar residues" evidence="1">
    <location>
        <begin position="75"/>
        <end position="119"/>
    </location>
</feature>
<feature type="compositionally biased region" description="Polar residues" evidence="1">
    <location>
        <begin position="129"/>
        <end position="141"/>
    </location>
</feature>
<feature type="compositionally biased region" description="Basic and acidic residues" evidence="1">
    <location>
        <begin position="248"/>
        <end position="263"/>
    </location>
</feature>
<evidence type="ECO:0008006" key="4">
    <source>
        <dbReference type="Google" id="ProtNLM"/>
    </source>
</evidence>
<accession>A0A166MYF8</accession>
<feature type="compositionally biased region" description="Polar residues" evidence="1">
    <location>
        <begin position="34"/>
        <end position="65"/>
    </location>
</feature>
<evidence type="ECO:0000256" key="1">
    <source>
        <dbReference type="SAM" id="MobiDB-lite"/>
    </source>
</evidence>
<feature type="compositionally biased region" description="Polar residues" evidence="1">
    <location>
        <begin position="276"/>
        <end position="294"/>
    </location>
</feature>
<feature type="compositionally biased region" description="Low complexity" evidence="1">
    <location>
        <begin position="637"/>
        <end position="648"/>
    </location>
</feature>
<comment type="caution">
    <text evidence="2">The sequence shown here is derived from an EMBL/GenBank/DDBJ whole genome shotgun (WGS) entry which is preliminary data.</text>
</comment>
<dbReference type="OrthoDB" id="4207650at2759"/>